<evidence type="ECO:0000256" key="3">
    <source>
        <dbReference type="ARBA" id="ARBA00022723"/>
    </source>
</evidence>
<sequence>MILEISNWSILKKAVSEASFTKGVLENILEKHFFEYNFSSLGIIFVSEQYIRDINSQYRGVDSVTDVLSFGLGTKPFMGEVYICPQYIKNKIHPDFLKEEIIRDVVHGVLHILGYDHKGEFSEKNIQDEMFVKQEDILHNILDEINNRSGKSRRKISKE</sequence>
<evidence type="ECO:0000256" key="1">
    <source>
        <dbReference type="ARBA" id="ARBA00010875"/>
    </source>
</evidence>
<feature type="binding site" evidence="7">
    <location>
        <position position="111"/>
    </location>
    <ligand>
        <name>Zn(2+)</name>
        <dbReference type="ChEBI" id="CHEBI:29105"/>
        <note>catalytic</note>
    </ligand>
</feature>
<dbReference type="EMBL" id="JAAZBX010000001">
    <property type="protein sequence ID" value="NLD25086.1"/>
    <property type="molecule type" value="Genomic_DNA"/>
</dbReference>
<evidence type="ECO:0000256" key="6">
    <source>
        <dbReference type="ARBA" id="ARBA00022833"/>
    </source>
</evidence>
<dbReference type="GO" id="GO:0006364">
    <property type="term" value="P:rRNA processing"/>
    <property type="evidence" value="ECO:0007669"/>
    <property type="project" value="UniProtKB-UniRule"/>
</dbReference>
<dbReference type="HAMAP" id="MF_00009">
    <property type="entry name" value="Endoribonucl_YbeY"/>
    <property type="match status" value="1"/>
</dbReference>
<protein>
    <recommendedName>
        <fullName evidence="7">Endoribonuclease YbeY</fullName>
        <ecNumber evidence="7">3.1.-.-</ecNumber>
    </recommendedName>
</protein>
<accession>A0A847D002</accession>
<dbReference type="Proteomes" id="UP000545876">
    <property type="component" value="Unassembled WGS sequence"/>
</dbReference>
<evidence type="ECO:0000256" key="4">
    <source>
        <dbReference type="ARBA" id="ARBA00022759"/>
    </source>
</evidence>
<dbReference type="Gene3D" id="3.40.390.30">
    <property type="entry name" value="Metalloproteases ('zincins'), catalytic domain"/>
    <property type="match status" value="1"/>
</dbReference>
<evidence type="ECO:0000256" key="5">
    <source>
        <dbReference type="ARBA" id="ARBA00022801"/>
    </source>
</evidence>
<feature type="binding site" evidence="7">
    <location>
        <position position="107"/>
    </location>
    <ligand>
        <name>Zn(2+)</name>
        <dbReference type="ChEBI" id="CHEBI:29105"/>
        <note>catalytic</note>
    </ligand>
</feature>
<dbReference type="AlphaFoldDB" id="A0A847D002"/>
<comment type="similarity">
    <text evidence="1 7">Belongs to the endoribonuclease YbeY family.</text>
</comment>
<comment type="function">
    <text evidence="7">Single strand-specific metallo-endoribonuclease involved in late-stage 70S ribosome quality control and in maturation of the 3' terminus of the 16S rRNA.</text>
</comment>
<dbReference type="Pfam" id="PF02130">
    <property type="entry name" value="YbeY"/>
    <property type="match status" value="1"/>
</dbReference>
<evidence type="ECO:0000313" key="9">
    <source>
        <dbReference type="Proteomes" id="UP000545876"/>
    </source>
</evidence>
<proteinExistence type="inferred from homology"/>
<dbReference type="GO" id="GO:0004521">
    <property type="term" value="F:RNA endonuclease activity"/>
    <property type="evidence" value="ECO:0007669"/>
    <property type="project" value="UniProtKB-UniRule"/>
</dbReference>
<dbReference type="GO" id="GO:0008270">
    <property type="term" value="F:zinc ion binding"/>
    <property type="evidence" value="ECO:0007669"/>
    <property type="project" value="UniProtKB-UniRule"/>
</dbReference>
<evidence type="ECO:0000256" key="7">
    <source>
        <dbReference type="HAMAP-Rule" id="MF_00009"/>
    </source>
</evidence>
<keyword evidence="5 7" id="KW-0378">Hydrolase</keyword>
<keyword evidence="4 7" id="KW-0255">Endonuclease</keyword>
<dbReference type="InterPro" id="IPR023091">
    <property type="entry name" value="MetalPrtase_cat_dom_sf_prd"/>
</dbReference>
<comment type="cofactor">
    <cofactor evidence="7">
        <name>Zn(2+)</name>
        <dbReference type="ChEBI" id="CHEBI:29105"/>
    </cofactor>
    <text evidence="7">Binds 1 zinc ion.</text>
</comment>
<feature type="binding site" evidence="7">
    <location>
        <position position="117"/>
    </location>
    <ligand>
        <name>Zn(2+)</name>
        <dbReference type="ChEBI" id="CHEBI:29105"/>
        <note>catalytic</note>
    </ligand>
</feature>
<keyword evidence="3 7" id="KW-0479">Metal-binding</keyword>
<dbReference type="EC" id="3.1.-.-" evidence="7"/>
<dbReference type="InterPro" id="IPR002036">
    <property type="entry name" value="YbeY"/>
</dbReference>
<dbReference type="PANTHER" id="PTHR46986">
    <property type="entry name" value="ENDORIBONUCLEASE YBEY, CHLOROPLASTIC"/>
    <property type="match status" value="1"/>
</dbReference>
<gene>
    <name evidence="7 8" type="primary">ybeY</name>
    <name evidence="8" type="ORF">GX656_00385</name>
</gene>
<dbReference type="NCBIfam" id="TIGR00043">
    <property type="entry name" value="rRNA maturation RNase YbeY"/>
    <property type="match status" value="1"/>
</dbReference>
<keyword evidence="7" id="KW-0963">Cytoplasm</keyword>
<dbReference type="GO" id="GO:0005737">
    <property type="term" value="C:cytoplasm"/>
    <property type="evidence" value="ECO:0007669"/>
    <property type="project" value="UniProtKB-SubCell"/>
</dbReference>
<dbReference type="PANTHER" id="PTHR46986:SF1">
    <property type="entry name" value="ENDORIBONUCLEASE YBEY, CHLOROPLASTIC"/>
    <property type="match status" value="1"/>
</dbReference>
<keyword evidence="7" id="KW-0698">rRNA processing</keyword>
<keyword evidence="7" id="KW-0690">Ribosome biogenesis</keyword>
<dbReference type="PROSITE" id="PS01306">
    <property type="entry name" value="UPF0054"/>
    <property type="match status" value="1"/>
</dbReference>
<evidence type="ECO:0000313" key="8">
    <source>
        <dbReference type="EMBL" id="NLD25086.1"/>
    </source>
</evidence>
<dbReference type="InterPro" id="IPR020549">
    <property type="entry name" value="YbeY_CS"/>
</dbReference>
<keyword evidence="2 7" id="KW-0540">Nuclease</keyword>
<dbReference type="GO" id="GO:0004222">
    <property type="term" value="F:metalloendopeptidase activity"/>
    <property type="evidence" value="ECO:0007669"/>
    <property type="project" value="InterPro"/>
</dbReference>
<reference evidence="8 9" key="1">
    <citation type="journal article" date="2020" name="Biotechnol. Biofuels">
        <title>New insights from the biogas microbiome by comprehensive genome-resolved metagenomics of nearly 1600 species originating from multiple anaerobic digesters.</title>
        <authorList>
            <person name="Campanaro S."/>
            <person name="Treu L."/>
            <person name="Rodriguez-R L.M."/>
            <person name="Kovalovszki A."/>
            <person name="Ziels R.M."/>
            <person name="Maus I."/>
            <person name="Zhu X."/>
            <person name="Kougias P.G."/>
            <person name="Basile A."/>
            <person name="Luo G."/>
            <person name="Schluter A."/>
            <person name="Konstantinidis K.T."/>
            <person name="Angelidaki I."/>
        </authorList>
    </citation>
    <scope>NUCLEOTIDE SEQUENCE [LARGE SCALE GENOMIC DNA]</scope>
    <source>
        <strain evidence="8">AS06rmzACSIP_65</strain>
    </source>
</reference>
<organism evidence="8 9">
    <name type="scientific">Candidatus Dojkabacteria bacterium</name>
    <dbReference type="NCBI Taxonomy" id="2099670"/>
    <lineage>
        <taxon>Bacteria</taxon>
        <taxon>Candidatus Dojkabacteria</taxon>
    </lineage>
</organism>
<comment type="subcellular location">
    <subcellularLocation>
        <location evidence="7">Cytoplasm</location>
    </subcellularLocation>
</comment>
<keyword evidence="6 7" id="KW-0862">Zinc</keyword>
<name>A0A847D002_9BACT</name>
<dbReference type="SUPFAM" id="SSF55486">
    <property type="entry name" value="Metalloproteases ('zincins'), catalytic domain"/>
    <property type="match status" value="1"/>
</dbReference>
<comment type="caution">
    <text evidence="8">The sequence shown here is derived from an EMBL/GenBank/DDBJ whole genome shotgun (WGS) entry which is preliminary data.</text>
</comment>
<evidence type="ECO:0000256" key="2">
    <source>
        <dbReference type="ARBA" id="ARBA00022722"/>
    </source>
</evidence>